<name>A0A835PD60_VANPL</name>
<organism evidence="2 3">
    <name type="scientific">Vanilla planifolia</name>
    <name type="common">Vanilla</name>
    <dbReference type="NCBI Taxonomy" id="51239"/>
    <lineage>
        <taxon>Eukaryota</taxon>
        <taxon>Viridiplantae</taxon>
        <taxon>Streptophyta</taxon>
        <taxon>Embryophyta</taxon>
        <taxon>Tracheophyta</taxon>
        <taxon>Spermatophyta</taxon>
        <taxon>Magnoliopsida</taxon>
        <taxon>Liliopsida</taxon>
        <taxon>Asparagales</taxon>
        <taxon>Orchidaceae</taxon>
        <taxon>Vanilloideae</taxon>
        <taxon>Vanilleae</taxon>
        <taxon>Vanilla</taxon>
    </lineage>
</organism>
<evidence type="ECO:0000313" key="2">
    <source>
        <dbReference type="EMBL" id="KAG0448287.1"/>
    </source>
</evidence>
<feature type="compositionally biased region" description="Basic residues" evidence="1">
    <location>
        <begin position="80"/>
        <end position="103"/>
    </location>
</feature>
<keyword evidence="3" id="KW-1185">Reference proteome</keyword>
<accession>A0A835PD60</accession>
<feature type="compositionally biased region" description="Basic residues" evidence="1">
    <location>
        <begin position="126"/>
        <end position="138"/>
    </location>
</feature>
<dbReference type="OrthoDB" id="4217619at2759"/>
<feature type="region of interest" description="Disordered" evidence="1">
    <location>
        <begin position="34"/>
        <end position="150"/>
    </location>
</feature>
<protein>
    <submittedName>
        <fullName evidence="2">Uncharacterized protein</fullName>
    </submittedName>
</protein>
<gene>
    <name evidence="2" type="ORF">HPP92_027938</name>
</gene>
<dbReference type="EMBL" id="JADCNL010000342">
    <property type="protein sequence ID" value="KAG0448287.1"/>
    <property type="molecule type" value="Genomic_DNA"/>
</dbReference>
<reference evidence="2 3" key="1">
    <citation type="journal article" date="2020" name="Nat. Food">
        <title>A phased Vanilla planifolia genome enables genetic improvement of flavour and production.</title>
        <authorList>
            <person name="Hasing T."/>
            <person name="Tang H."/>
            <person name="Brym M."/>
            <person name="Khazi F."/>
            <person name="Huang T."/>
            <person name="Chambers A.H."/>
        </authorList>
    </citation>
    <scope>NUCLEOTIDE SEQUENCE [LARGE SCALE GENOMIC DNA]</scope>
    <source>
        <tissue evidence="2">Leaf</tissue>
    </source>
</reference>
<sequence>MLKASLREDEKLWFSVRHSIKQLQRIASMYDHGCLSSSRHGRGPPPSDGGRRGPCSTRERGSGDMILSMAFSRRETEAGRRRRVQGRYQGRRPRGRQSGGRRRTWGDAVDDVSGLVSSSSQSQNATRRRERMGRVRGRRRDEERDGVRRRGRSGWRGWKEDMGWVGDGACVCCGIDCGFLCIEVSIILRYGEPPRSKLVPSVLFFQFLIVFEVCILPSPAVVICKHWLECCPVIGVVMFGDCGLGLSGFGRRRCLRDCSEDAERSPCCWSPALVALS</sequence>
<feature type="compositionally biased region" description="Basic and acidic residues" evidence="1">
    <location>
        <begin position="139"/>
        <end position="148"/>
    </location>
</feature>
<comment type="caution">
    <text evidence="2">The sequence shown here is derived from an EMBL/GenBank/DDBJ whole genome shotgun (WGS) entry which is preliminary data.</text>
</comment>
<evidence type="ECO:0000313" key="3">
    <source>
        <dbReference type="Proteomes" id="UP000636800"/>
    </source>
</evidence>
<proteinExistence type="predicted"/>
<dbReference type="AlphaFoldDB" id="A0A835PD60"/>
<evidence type="ECO:0000256" key="1">
    <source>
        <dbReference type="SAM" id="MobiDB-lite"/>
    </source>
</evidence>
<dbReference type="Proteomes" id="UP000636800">
    <property type="component" value="Unassembled WGS sequence"/>
</dbReference>